<dbReference type="Proteomes" id="UP000028524">
    <property type="component" value="Unassembled WGS sequence"/>
</dbReference>
<feature type="region of interest" description="Disordered" evidence="1">
    <location>
        <begin position="114"/>
        <end position="137"/>
    </location>
</feature>
<dbReference type="InterPro" id="IPR006553">
    <property type="entry name" value="Leu-rich_rpt_Cys-con_subtyp"/>
</dbReference>
<feature type="region of interest" description="Disordered" evidence="1">
    <location>
        <begin position="300"/>
        <end position="320"/>
    </location>
</feature>
<evidence type="ECO:0000313" key="5">
    <source>
        <dbReference type="Proteomes" id="UP000028524"/>
    </source>
</evidence>
<feature type="non-terminal residue" evidence="4">
    <location>
        <position position="1"/>
    </location>
</feature>
<dbReference type="SUPFAM" id="SSF52047">
    <property type="entry name" value="RNI-like"/>
    <property type="match status" value="1"/>
</dbReference>
<feature type="domain" description="DNA repair protein rhp7 treble clef" evidence="3">
    <location>
        <begin position="260"/>
        <end position="297"/>
    </location>
</feature>
<dbReference type="InterPro" id="IPR032675">
    <property type="entry name" value="LRR_dom_sf"/>
</dbReference>
<feature type="signal peptide" evidence="2">
    <location>
        <begin position="1"/>
        <end position="19"/>
    </location>
</feature>
<evidence type="ECO:0000313" key="4">
    <source>
        <dbReference type="EMBL" id="KFA62865.1"/>
    </source>
</evidence>
<keyword evidence="2" id="KW-0732">Signal</keyword>
<dbReference type="PANTHER" id="PTHR13318:SF190">
    <property type="entry name" value="PARTNER OF PAIRED, ISOFORM B"/>
    <property type="match status" value="1"/>
</dbReference>
<reference evidence="4 5" key="1">
    <citation type="journal article" date="2014" name="BMC Genomics">
        <title>Comparative genome sequencing reveals chemotype-specific gene clusters in the toxigenic black mold Stachybotrys.</title>
        <authorList>
            <person name="Semeiks J."/>
            <person name="Borek D."/>
            <person name="Otwinowski Z."/>
            <person name="Grishin N.V."/>
        </authorList>
    </citation>
    <scope>NUCLEOTIDE SEQUENCE [LARGE SCALE GENOMIC DNA]</scope>
    <source>
        <strain evidence="4 5">IBT 40285</strain>
    </source>
</reference>
<evidence type="ECO:0000256" key="1">
    <source>
        <dbReference type="SAM" id="MobiDB-lite"/>
    </source>
</evidence>
<name>A0A084QFY0_STAC4</name>
<dbReference type="STRING" id="1283841.A0A084QFY0"/>
<dbReference type="OrthoDB" id="1924287at2759"/>
<feature type="compositionally biased region" description="Basic and acidic residues" evidence="1">
    <location>
        <begin position="207"/>
        <end position="219"/>
    </location>
</feature>
<dbReference type="Gene3D" id="3.80.10.10">
    <property type="entry name" value="Ribonuclease Inhibitor"/>
    <property type="match status" value="2"/>
</dbReference>
<dbReference type="FunFam" id="3.80.10.10:FF:000601">
    <property type="entry name" value="DNA repair protein Rad7, protein"/>
    <property type="match status" value="1"/>
</dbReference>
<evidence type="ECO:0000259" key="3">
    <source>
        <dbReference type="Pfam" id="PF23550"/>
    </source>
</evidence>
<protein>
    <recommendedName>
        <fullName evidence="3">DNA repair protein rhp7 treble clef domain-containing protein</fullName>
    </recommendedName>
</protein>
<dbReference type="InParanoid" id="A0A084QFY0"/>
<keyword evidence="5" id="KW-1185">Reference proteome</keyword>
<sequence>GAFLALSVLTITGYQACRCTVWQLRLETLSDGKSPDTVCLARLASSKHPIQGLCGGGMLTNTAYIFLVQAGKLNPFHHSLPAQTTIGLFDWCRSALPECQIDNSPAIADFTMARRRSAQQPATQDNAARPTRNITGPQSALTDFLASHNISARQIRDEAEQRRQQAAQQAPEQTSQDEDSVAINEVAETVTAVTMTTTTSSRSRIRGGTDGRKKTQETKAIEKIKASKSFKKRKKDADFSDDDDDEIARAIFQEHRAPLPGQMENCAICEKRFTVTPYSVAGPDGGLLCGPCGKEIAKERQGQQPVKKKPRKQVGGVGSRRTIQSRILDGDVGTKSLATLCVQTLAKNVHMADSLGDLPEHLIDKIARMFSKRRLLRPDTLPLFVQPGTQTLHIYDGARLGEQDIVSIFQVSPELRHLKLRCAIQFKDEVMDYLLTRDLKLETFYLHGANLLSEEKWHEYLEAKGETLERLQIYYTDKHVGDDTVAVIQKHCPRMRKLKIENNQKLTDAGVKAIGNIATLKHVGLQLQNKISSKALVHMISNIGSNLETLSLKVMPDADDAVLSAIHDHCGSLVKLRITDSEQMTDDGFVQLFSNWENPALRFLDLQKCRHMDSTVPRLNPDNVGLCSEGFKALMRHSGDKIQELNVHACRHISREAFEEVFSDKKTYPALEKLEVSFCEHVTDFILGCIFRSCPSIREVNVFGCMKVREVMVPRGVILVGVPNAQGMVTEGMA</sequence>
<dbReference type="HOGENOM" id="CLU_006598_1_0_1"/>
<dbReference type="AlphaFoldDB" id="A0A084QFY0"/>
<dbReference type="GO" id="GO:0031146">
    <property type="term" value="P:SCF-dependent proteasomal ubiquitin-dependent protein catabolic process"/>
    <property type="evidence" value="ECO:0007669"/>
    <property type="project" value="TreeGrafter"/>
</dbReference>
<feature type="compositionally biased region" description="Low complexity" evidence="1">
    <location>
        <begin position="164"/>
        <end position="173"/>
    </location>
</feature>
<accession>A0A084QFY0</accession>
<feature type="region of interest" description="Disordered" evidence="1">
    <location>
        <begin position="192"/>
        <end position="219"/>
    </location>
</feature>
<proteinExistence type="predicted"/>
<dbReference type="FunCoup" id="A0A084QFY0">
    <property type="interactions" value="32"/>
</dbReference>
<dbReference type="InterPro" id="IPR056451">
    <property type="entry name" value="Znf_Tbcl_Rhp7"/>
</dbReference>
<feature type="chain" id="PRO_5001779337" description="DNA repair protein rhp7 treble clef domain-containing protein" evidence="2">
    <location>
        <begin position="20"/>
        <end position="734"/>
    </location>
</feature>
<dbReference type="Pfam" id="PF23550">
    <property type="entry name" value="zf_Tbcl_Rhp7"/>
    <property type="match status" value="1"/>
</dbReference>
<dbReference type="PANTHER" id="PTHR13318">
    <property type="entry name" value="PARTNER OF PAIRED, ISOFORM B-RELATED"/>
    <property type="match status" value="1"/>
</dbReference>
<dbReference type="EMBL" id="KL660774">
    <property type="protein sequence ID" value="KFA62865.1"/>
    <property type="molecule type" value="Genomic_DNA"/>
</dbReference>
<evidence type="ECO:0000256" key="2">
    <source>
        <dbReference type="SAM" id="SignalP"/>
    </source>
</evidence>
<feature type="compositionally biased region" description="Polar residues" evidence="1">
    <location>
        <begin position="118"/>
        <end position="137"/>
    </location>
</feature>
<feature type="region of interest" description="Disordered" evidence="1">
    <location>
        <begin position="155"/>
        <end position="180"/>
    </location>
</feature>
<dbReference type="OMA" id="ACRHISR"/>
<dbReference type="GO" id="GO:0019005">
    <property type="term" value="C:SCF ubiquitin ligase complex"/>
    <property type="evidence" value="ECO:0007669"/>
    <property type="project" value="TreeGrafter"/>
</dbReference>
<gene>
    <name evidence="4" type="ORF">S40285_02263</name>
</gene>
<dbReference type="SMART" id="SM00367">
    <property type="entry name" value="LRR_CC"/>
    <property type="match status" value="4"/>
</dbReference>
<organism evidence="4 5">
    <name type="scientific">Stachybotrys chlorohalonatus (strain IBT 40285)</name>
    <dbReference type="NCBI Taxonomy" id="1283841"/>
    <lineage>
        <taxon>Eukaryota</taxon>
        <taxon>Fungi</taxon>
        <taxon>Dikarya</taxon>
        <taxon>Ascomycota</taxon>
        <taxon>Pezizomycotina</taxon>
        <taxon>Sordariomycetes</taxon>
        <taxon>Hypocreomycetidae</taxon>
        <taxon>Hypocreales</taxon>
        <taxon>Stachybotryaceae</taxon>
        <taxon>Stachybotrys</taxon>
    </lineage>
</organism>